<evidence type="ECO:0000313" key="1">
    <source>
        <dbReference type="EMBL" id="MPM61006.1"/>
    </source>
</evidence>
<dbReference type="AlphaFoldDB" id="A0A645B7H5"/>
<comment type="caution">
    <text evidence="1">The sequence shown here is derived from an EMBL/GenBank/DDBJ whole genome shotgun (WGS) entry which is preliminary data.</text>
</comment>
<organism evidence="1">
    <name type="scientific">bioreactor metagenome</name>
    <dbReference type="NCBI Taxonomy" id="1076179"/>
    <lineage>
        <taxon>unclassified sequences</taxon>
        <taxon>metagenomes</taxon>
        <taxon>ecological metagenomes</taxon>
    </lineage>
</organism>
<accession>A0A645B7H5</accession>
<name>A0A645B7H5_9ZZZZ</name>
<gene>
    <name evidence="1" type="ORF">SDC9_107860</name>
</gene>
<sequence length="146" mass="17841">MWTRHSASTVRAALRRRCSKPWPWQRVWEPRPRRFLVWTWRWHWCTLRANVTPAIWYWHRCRSQPGRRCVGLRAACQIESRSLMRGWTCWCCRCAFPRLWARHRCLLRQRGASRCAGRGTWALRRPALPERCWRSCCCRCSTRPTW</sequence>
<reference evidence="1" key="1">
    <citation type="submission" date="2019-08" db="EMBL/GenBank/DDBJ databases">
        <authorList>
            <person name="Kucharzyk K."/>
            <person name="Murdoch R.W."/>
            <person name="Higgins S."/>
            <person name="Loffler F."/>
        </authorList>
    </citation>
    <scope>NUCLEOTIDE SEQUENCE</scope>
</reference>
<proteinExistence type="predicted"/>
<protein>
    <submittedName>
        <fullName evidence="1">Uncharacterized protein</fullName>
    </submittedName>
</protein>
<dbReference type="EMBL" id="VSSQ01018100">
    <property type="protein sequence ID" value="MPM61006.1"/>
    <property type="molecule type" value="Genomic_DNA"/>
</dbReference>